<feature type="coiled-coil region" evidence="1">
    <location>
        <begin position="199"/>
        <end position="226"/>
    </location>
</feature>
<comment type="caution">
    <text evidence="2">The sequence shown here is derived from an EMBL/GenBank/DDBJ whole genome shotgun (WGS) entry which is preliminary data.</text>
</comment>
<organism evidence="2 3">
    <name type="scientific">Rothia aeria F0184</name>
    <dbReference type="NCBI Taxonomy" id="888019"/>
    <lineage>
        <taxon>Bacteria</taxon>
        <taxon>Bacillati</taxon>
        <taxon>Actinomycetota</taxon>
        <taxon>Actinomycetes</taxon>
        <taxon>Micrococcales</taxon>
        <taxon>Micrococcaceae</taxon>
        <taxon>Rothia</taxon>
    </lineage>
</organism>
<dbReference type="EMBL" id="AXZG01000040">
    <property type="protein sequence ID" value="ERT66109.1"/>
    <property type="molecule type" value="Genomic_DNA"/>
</dbReference>
<accession>U7V4L6</accession>
<dbReference type="AlphaFoldDB" id="U7V4L6"/>
<reference evidence="2 3" key="1">
    <citation type="submission" date="2013-08" db="EMBL/GenBank/DDBJ databases">
        <authorList>
            <person name="Weinstock G."/>
            <person name="Sodergren E."/>
            <person name="Wylie T."/>
            <person name="Fulton L."/>
            <person name="Fulton R."/>
            <person name="Fronick C."/>
            <person name="O'Laughlin M."/>
            <person name="Godfrey J."/>
            <person name="Miner T."/>
            <person name="Herter B."/>
            <person name="Appelbaum E."/>
            <person name="Cordes M."/>
            <person name="Lek S."/>
            <person name="Wollam A."/>
            <person name="Pepin K.H."/>
            <person name="Palsikar V.B."/>
            <person name="Mitreva M."/>
            <person name="Wilson R.K."/>
        </authorList>
    </citation>
    <scope>NUCLEOTIDE SEQUENCE [LARGE SCALE GENOMIC DNA]</scope>
    <source>
        <strain evidence="2 3">F0184</strain>
    </source>
</reference>
<dbReference type="PATRIC" id="fig|888019.4.peg.1113"/>
<dbReference type="Proteomes" id="UP000017174">
    <property type="component" value="Unassembled WGS sequence"/>
</dbReference>
<keyword evidence="1" id="KW-0175">Coiled coil</keyword>
<evidence type="ECO:0000313" key="3">
    <source>
        <dbReference type="Proteomes" id="UP000017174"/>
    </source>
</evidence>
<gene>
    <name evidence="2" type="ORF">HMPREF0742_01323</name>
</gene>
<evidence type="ECO:0008006" key="4">
    <source>
        <dbReference type="Google" id="ProtNLM"/>
    </source>
</evidence>
<evidence type="ECO:0000313" key="2">
    <source>
        <dbReference type="EMBL" id="ERT66109.1"/>
    </source>
</evidence>
<evidence type="ECO:0000256" key="1">
    <source>
        <dbReference type="SAM" id="Coils"/>
    </source>
</evidence>
<dbReference type="HOGENOM" id="CLU_1217041_0_0_11"/>
<proteinExistence type="predicted"/>
<feature type="non-terminal residue" evidence="2">
    <location>
        <position position="1"/>
    </location>
</feature>
<protein>
    <recommendedName>
        <fullName evidence="4">Pentapeptide repeat protein</fullName>
    </recommendedName>
</protein>
<sequence>TYQDEASFTDSTYLDMVSFFDSTYQEVVSFSDSAYWNGGGFSNSIYQGEVDFSNSIYVGGIGFSNSAYRGKANFSGSIYQGQVGLSNSTYEDETAFSGSIFRDEIYCGQSTNSGSSSRFTQCAPEFYNETNQQNTLFGSHDNNFTAENGRGFPIYRNLEGLPLGCAFLTPAHKKYLDKMFQAMEEISDKIHAPHTPDKTKELSEKLRSLTQEIHEWREKVTTAQRTR</sequence>
<name>U7V4L6_9MICC</name>